<evidence type="ECO:0000313" key="1">
    <source>
        <dbReference type="EMBL" id="CAA9512247.1"/>
    </source>
</evidence>
<sequence length="42" mass="4512">DADARCSATGDHGGHRQSIEACGGYSRYRLARPHRPGETISV</sequence>
<reference evidence="1" key="1">
    <citation type="submission" date="2020-02" db="EMBL/GenBank/DDBJ databases">
        <authorList>
            <person name="Meier V. D."/>
        </authorList>
    </citation>
    <scope>NUCLEOTIDE SEQUENCE</scope>
    <source>
        <strain evidence="1">AVDCRST_MAG45</strain>
    </source>
</reference>
<name>A0A6J4T2D7_9ACTN</name>
<protein>
    <submittedName>
        <fullName evidence="1">Uncharacterized protein</fullName>
    </submittedName>
</protein>
<feature type="non-terminal residue" evidence="1">
    <location>
        <position position="42"/>
    </location>
</feature>
<proteinExistence type="predicted"/>
<dbReference type="EMBL" id="CADCVU010000168">
    <property type="protein sequence ID" value="CAA9512247.1"/>
    <property type="molecule type" value="Genomic_DNA"/>
</dbReference>
<dbReference type="AlphaFoldDB" id="A0A6J4T2D7"/>
<gene>
    <name evidence="1" type="ORF">AVDCRST_MAG45-1984</name>
</gene>
<feature type="non-terminal residue" evidence="1">
    <location>
        <position position="1"/>
    </location>
</feature>
<accession>A0A6J4T2D7</accession>
<organism evidence="1">
    <name type="scientific">uncultured Solirubrobacterales bacterium</name>
    <dbReference type="NCBI Taxonomy" id="768556"/>
    <lineage>
        <taxon>Bacteria</taxon>
        <taxon>Bacillati</taxon>
        <taxon>Actinomycetota</taxon>
        <taxon>Thermoleophilia</taxon>
        <taxon>Solirubrobacterales</taxon>
        <taxon>environmental samples</taxon>
    </lineage>
</organism>